<dbReference type="InterPro" id="IPR007248">
    <property type="entry name" value="Mpv17_PMP22"/>
</dbReference>
<reference evidence="7 8" key="1">
    <citation type="submission" date="2015-01" db="EMBL/GenBank/DDBJ databases">
        <title>The Genome Sequence of Fonsecaea pedrosoi CBS 271.37.</title>
        <authorList>
            <consortium name="The Broad Institute Genomics Platform"/>
            <person name="Cuomo C."/>
            <person name="de Hoog S."/>
            <person name="Gorbushina A."/>
            <person name="Stielow B."/>
            <person name="Teixiera M."/>
            <person name="Abouelleil A."/>
            <person name="Chapman S.B."/>
            <person name="Priest M."/>
            <person name="Young S.K."/>
            <person name="Wortman J."/>
            <person name="Nusbaum C."/>
            <person name="Birren B."/>
        </authorList>
    </citation>
    <scope>NUCLEOTIDE SEQUENCE [LARGE SCALE GENOMIC DNA]</scope>
    <source>
        <strain evidence="7 8">CBS 271.37</strain>
    </source>
</reference>
<organism evidence="7 8">
    <name type="scientific">Fonsecaea pedrosoi CBS 271.37</name>
    <dbReference type="NCBI Taxonomy" id="1442368"/>
    <lineage>
        <taxon>Eukaryota</taxon>
        <taxon>Fungi</taxon>
        <taxon>Dikarya</taxon>
        <taxon>Ascomycota</taxon>
        <taxon>Pezizomycotina</taxon>
        <taxon>Eurotiomycetes</taxon>
        <taxon>Chaetothyriomycetidae</taxon>
        <taxon>Chaetothyriales</taxon>
        <taxon>Herpotrichiellaceae</taxon>
        <taxon>Fonsecaea</taxon>
    </lineage>
</organism>
<evidence type="ECO:0000256" key="1">
    <source>
        <dbReference type="ARBA" id="ARBA00004141"/>
    </source>
</evidence>
<sequence length="200" mass="22602">MPSILSVTIQSAILKAAANFTAQTLTLWNVQSLDSVNWTRVVEFAVFGIVSAPLASVWQQFLEDSFPSVTNVSLAHPDSDLLNDSSEEPVAAEEKAKSTAELNWRNTLTKLILDQTVGQFVINLTFLTCTNIAQLQSWHSLLEEFQTRIFSIIWASWKVWPCVALINFIWVPVQWRVSVISLVGFCWNIFLSTWSMHDKP</sequence>
<dbReference type="EMBL" id="KN846976">
    <property type="protein sequence ID" value="KIW74579.1"/>
    <property type="molecule type" value="Genomic_DNA"/>
</dbReference>
<evidence type="ECO:0000313" key="8">
    <source>
        <dbReference type="Proteomes" id="UP000053029"/>
    </source>
</evidence>
<keyword evidence="5 6" id="KW-0472">Membrane</keyword>
<keyword evidence="3 6" id="KW-0812">Transmembrane</keyword>
<evidence type="ECO:0000256" key="2">
    <source>
        <dbReference type="ARBA" id="ARBA00006824"/>
    </source>
</evidence>
<evidence type="ECO:0000256" key="3">
    <source>
        <dbReference type="ARBA" id="ARBA00022692"/>
    </source>
</evidence>
<keyword evidence="8" id="KW-1185">Reference proteome</keyword>
<evidence type="ECO:0000313" key="7">
    <source>
        <dbReference type="EMBL" id="KIW74579.1"/>
    </source>
</evidence>
<feature type="transmembrane region" description="Helical" evidence="6">
    <location>
        <begin position="177"/>
        <end position="196"/>
    </location>
</feature>
<dbReference type="GeneID" id="25310839"/>
<dbReference type="VEuPathDB" id="FungiDB:Z517_11349"/>
<comment type="similarity">
    <text evidence="2 6">Belongs to the peroxisomal membrane protein PXMP2/4 family.</text>
</comment>
<evidence type="ECO:0000256" key="6">
    <source>
        <dbReference type="RuleBase" id="RU363053"/>
    </source>
</evidence>
<dbReference type="Pfam" id="PF04117">
    <property type="entry name" value="Mpv17_PMP22"/>
    <property type="match status" value="1"/>
</dbReference>
<proteinExistence type="inferred from homology"/>
<gene>
    <name evidence="7" type="ORF">Z517_11349</name>
</gene>
<evidence type="ECO:0000256" key="4">
    <source>
        <dbReference type="ARBA" id="ARBA00022989"/>
    </source>
</evidence>
<protein>
    <submittedName>
        <fullName evidence="7">Uncharacterized protein</fullName>
    </submittedName>
</protein>
<dbReference type="STRING" id="1442368.A0A0D2GQB2"/>
<dbReference type="PANTHER" id="PTHR11266">
    <property type="entry name" value="PEROXISOMAL MEMBRANE PROTEIN 2, PXMP2 MPV17"/>
    <property type="match status" value="1"/>
</dbReference>
<dbReference type="RefSeq" id="XP_013278387.1">
    <property type="nucleotide sequence ID" value="XM_013422933.1"/>
</dbReference>
<dbReference type="AlphaFoldDB" id="A0A0D2GQB2"/>
<keyword evidence="4 6" id="KW-1133">Transmembrane helix</keyword>
<feature type="transmembrane region" description="Helical" evidence="6">
    <location>
        <begin position="149"/>
        <end position="171"/>
    </location>
</feature>
<dbReference type="HOGENOM" id="CLU_049109_3_2_1"/>
<dbReference type="GO" id="GO:0005778">
    <property type="term" value="C:peroxisomal membrane"/>
    <property type="evidence" value="ECO:0007669"/>
    <property type="project" value="TreeGrafter"/>
</dbReference>
<dbReference type="Proteomes" id="UP000053029">
    <property type="component" value="Unassembled WGS sequence"/>
</dbReference>
<accession>A0A0D2GQB2</accession>
<evidence type="ECO:0000256" key="5">
    <source>
        <dbReference type="ARBA" id="ARBA00023136"/>
    </source>
</evidence>
<dbReference type="PANTHER" id="PTHR11266:SF80">
    <property type="entry name" value="PEROXISOMAL MEMBRANE PROTEIN 2"/>
    <property type="match status" value="1"/>
</dbReference>
<dbReference type="OrthoDB" id="10267969at2759"/>
<comment type="subcellular location">
    <subcellularLocation>
        <location evidence="1">Membrane</location>
        <topology evidence="1">Multi-pass membrane protein</topology>
    </subcellularLocation>
</comment>
<name>A0A0D2GQB2_9EURO</name>